<protein>
    <submittedName>
        <fullName evidence="2">Uncharacterized protein</fullName>
    </submittedName>
</protein>
<evidence type="ECO:0000313" key="3">
    <source>
        <dbReference type="Proteomes" id="UP000750711"/>
    </source>
</evidence>
<dbReference type="AlphaFoldDB" id="A0A9P8L7W7"/>
<organism evidence="2 3">
    <name type="scientific">Trichoglossum hirsutum</name>
    <dbReference type="NCBI Taxonomy" id="265104"/>
    <lineage>
        <taxon>Eukaryota</taxon>
        <taxon>Fungi</taxon>
        <taxon>Dikarya</taxon>
        <taxon>Ascomycota</taxon>
        <taxon>Pezizomycotina</taxon>
        <taxon>Geoglossomycetes</taxon>
        <taxon>Geoglossales</taxon>
        <taxon>Geoglossaceae</taxon>
        <taxon>Trichoglossum</taxon>
    </lineage>
</organism>
<comment type="caution">
    <text evidence="2">The sequence shown here is derived from an EMBL/GenBank/DDBJ whole genome shotgun (WGS) entry which is preliminary data.</text>
</comment>
<accession>A0A9P8L7W7</accession>
<keyword evidence="3" id="KW-1185">Reference proteome</keyword>
<gene>
    <name evidence="2" type="ORF">GP486_006148</name>
</gene>
<evidence type="ECO:0000256" key="1">
    <source>
        <dbReference type="SAM" id="MobiDB-lite"/>
    </source>
</evidence>
<proteinExistence type="predicted"/>
<dbReference type="Proteomes" id="UP000750711">
    <property type="component" value="Unassembled WGS sequence"/>
</dbReference>
<reference evidence="2" key="1">
    <citation type="submission" date="2021-03" db="EMBL/GenBank/DDBJ databases">
        <title>Comparative genomics and phylogenomic investigation of the class Geoglossomycetes provide insights into ecological specialization and systematics.</title>
        <authorList>
            <person name="Melie T."/>
            <person name="Pirro S."/>
            <person name="Miller A.N."/>
            <person name="Quandt A."/>
        </authorList>
    </citation>
    <scope>NUCLEOTIDE SEQUENCE</scope>
    <source>
        <strain evidence="2">CAQ_001_2017</strain>
    </source>
</reference>
<evidence type="ECO:0000313" key="2">
    <source>
        <dbReference type="EMBL" id="KAH0555905.1"/>
    </source>
</evidence>
<dbReference type="EMBL" id="JAGHQM010001306">
    <property type="protein sequence ID" value="KAH0555905.1"/>
    <property type="molecule type" value="Genomic_DNA"/>
</dbReference>
<name>A0A9P8L7W7_9PEZI</name>
<sequence length="413" mass="45554">MQLTWQSPGALSRTELCSVVETMYSLSYIYRATGERSFADRCEKTAFNALPVMVMPDWWSHQYVAQTNQPMSLPLARPPFRNVNGRGQTYGLEPHYPCCTTNHPQGYPKFLSASFVKVGPNGLGHALLSPGKVSTTLGQGNDNNVTVDCETNYPFGLLFLYTIETQRPFDFYVRVPEWYIAEDSFARVSSSDSEISKGLIVDPDPVTGMLHVAVGKGTTKITYKLGARIKIEPRMNGSIAIHHGALLYALEIGTATTSMPALDWRYQRRLPSNRVVPQVHDHIIRNTTVWAVAIDPSTLRFQTNTPESSETVERLPNPIFQEGAPPTSITGMACEINWGYHSKGVPKEPPGPGRHKCISDRFTVKLVPYGAAKIHIAEFPTANLPADDDDHLADQPVISSGGTGPQSPLAREL</sequence>
<feature type="region of interest" description="Disordered" evidence="1">
    <location>
        <begin position="384"/>
        <end position="413"/>
    </location>
</feature>